<keyword evidence="4 6" id="KW-0862">Zinc</keyword>
<comment type="similarity">
    <text evidence="1 6">Belongs to the FHY3/FAR1 family.</text>
</comment>
<dbReference type="GO" id="GO:0006355">
    <property type="term" value="P:regulation of DNA-templated transcription"/>
    <property type="evidence" value="ECO:0007669"/>
    <property type="project" value="UniProtKB-UniRule"/>
</dbReference>
<dbReference type="PANTHER" id="PTHR31669:SF292">
    <property type="entry name" value="OS02G0262500 PROTEIN"/>
    <property type="match status" value="1"/>
</dbReference>
<feature type="region of interest" description="Disordered" evidence="7">
    <location>
        <begin position="134"/>
        <end position="178"/>
    </location>
</feature>
<dbReference type="InterPro" id="IPR007527">
    <property type="entry name" value="Znf_SWIM"/>
</dbReference>
<feature type="compositionally biased region" description="Basic and acidic residues" evidence="7">
    <location>
        <begin position="134"/>
        <end position="143"/>
    </location>
</feature>
<accession>A0AAV5CK43</accession>
<sequence length="178" mass="20251">MEILESDDYTKYMVSAREGSKMFYASCDDEVTLTDVRCSCQKFECQGLPCCHIMVVLIKLGIMMPQCCVLNRWTRNAKSSSAVDESDPVNAVKRARVAELVDLAKIVFEDASSDEIVRWKELLVSDRNNKKRKIDDLVEKSSPTREATPINVLNPEEVMSKGASKKMKSFLHSKEYRE</sequence>
<dbReference type="GO" id="GO:0008270">
    <property type="term" value="F:zinc ion binding"/>
    <property type="evidence" value="ECO:0007669"/>
    <property type="project" value="UniProtKB-UniRule"/>
</dbReference>
<keyword evidence="2 6" id="KW-0479">Metal-binding</keyword>
<dbReference type="Pfam" id="PF04434">
    <property type="entry name" value="SWIM"/>
    <property type="match status" value="1"/>
</dbReference>
<proteinExistence type="inferred from homology"/>
<evidence type="ECO:0000313" key="9">
    <source>
        <dbReference type="EMBL" id="GJM98658.1"/>
    </source>
</evidence>
<dbReference type="GO" id="GO:0005634">
    <property type="term" value="C:nucleus"/>
    <property type="evidence" value="ECO:0007669"/>
    <property type="project" value="UniProtKB-SubCell"/>
</dbReference>
<comment type="subcellular location">
    <subcellularLocation>
        <location evidence="6">Nucleus</location>
    </subcellularLocation>
</comment>
<evidence type="ECO:0000256" key="4">
    <source>
        <dbReference type="ARBA" id="ARBA00022833"/>
    </source>
</evidence>
<dbReference type="AlphaFoldDB" id="A0AAV5CK43"/>
<keyword evidence="3 5" id="KW-0863">Zinc-finger</keyword>
<dbReference type="InterPro" id="IPR006564">
    <property type="entry name" value="Znf_PMZ"/>
</dbReference>
<keyword evidence="10" id="KW-1185">Reference proteome</keyword>
<dbReference type="PROSITE" id="PS50966">
    <property type="entry name" value="ZF_SWIM"/>
    <property type="match status" value="1"/>
</dbReference>
<evidence type="ECO:0000256" key="6">
    <source>
        <dbReference type="RuleBase" id="RU367018"/>
    </source>
</evidence>
<reference evidence="9" key="1">
    <citation type="journal article" date="2018" name="DNA Res.">
        <title>Multiple hybrid de novo genome assembly of finger millet, an orphan allotetraploid crop.</title>
        <authorList>
            <person name="Hatakeyama M."/>
            <person name="Aluri S."/>
            <person name="Balachadran M.T."/>
            <person name="Sivarajan S.R."/>
            <person name="Patrignani A."/>
            <person name="Gruter S."/>
            <person name="Poveda L."/>
            <person name="Shimizu-Inatsugi R."/>
            <person name="Baeten J."/>
            <person name="Francoijs K.J."/>
            <person name="Nataraja K.N."/>
            <person name="Reddy Y.A.N."/>
            <person name="Phadnis S."/>
            <person name="Ravikumar R.L."/>
            <person name="Schlapbach R."/>
            <person name="Sreeman S.M."/>
            <person name="Shimizu K.K."/>
        </authorList>
    </citation>
    <scope>NUCLEOTIDE SEQUENCE</scope>
</reference>
<comment type="function">
    <text evidence="6">Putative transcription activator involved in regulating light control of development.</text>
</comment>
<evidence type="ECO:0000256" key="5">
    <source>
        <dbReference type="PROSITE-ProRule" id="PRU00325"/>
    </source>
</evidence>
<evidence type="ECO:0000313" key="10">
    <source>
        <dbReference type="Proteomes" id="UP001054889"/>
    </source>
</evidence>
<dbReference type="SMART" id="SM00575">
    <property type="entry name" value="ZnF_PMZ"/>
    <property type="match status" value="1"/>
</dbReference>
<comment type="caution">
    <text evidence="9">The sequence shown here is derived from an EMBL/GenBank/DDBJ whole genome shotgun (WGS) entry which is preliminary data.</text>
</comment>
<evidence type="ECO:0000256" key="3">
    <source>
        <dbReference type="ARBA" id="ARBA00022771"/>
    </source>
</evidence>
<dbReference type="PANTHER" id="PTHR31669">
    <property type="entry name" value="PROTEIN FAR1-RELATED SEQUENCE 10-RELATED"/>
    <property type="match status" value="1"/>
</dbReference>
<organism evidence="9 10">
    <name type="scientific">Eleusine coracana subsp. coracana</name>
    <dbReference type="NCBI Taxonomy" id="191504"/>
    <lineage>
        <taxon>Eukaryota</taxon>
        <taxon>Viridiplantae</taxon>
        <taxon>Streptophyta</taxon>
        <taxon>Embryophyta</taxon>
        <taxon>Tracheophyta</taxon>
        <taxon>Spermatophyta</taxon>
        <taxon>Magnoliopsida</taxon>
        <taxon>Liliopsida</taxon>
        <taxon>Poales</taxon>
        <taxon>Poaceae</taxon>
        <taxon>PACMAD clade</taxon>
        <taxon>Chloridoideae</taxon>
        <taxon>Cynodonteae</taxon>
        <taxon>Eleusininae</taxon>
        <taxon>Eleusine</taxon>
    </lineage>
</organism>
<name>A0AAV5CK43_ELECO</name>
<evidence type="ECO:0000256" key="2">
    <source>
        <dbReference type="ARBA" id="ARBA00022723"/>
    </source>
</evidence>
<reference evidence="9" key="2">
    <citation type="submission" date="2021-12" db="EMBL/GenBank/DDBJ databases">
        <title>Resequencing data analysis of finger millet.</title>
        <authorList>
            <person name="Hatakeyama M."/>
            <person name="Aluri S."/>
            <person name="Balachadran M.T."/>
            <person name="Sivarajan S.R."/>
            <person name="Poveda L."/>
            <person name="Shimizu-Inatsugi R."/>
            <person name="Schlapbach R."/>
            <person name="Sreeman S.M."/>
            <person name="Shimizu K.K."/>
        </authorList>
    </citation>
    <scope>NUCLEOTIDE SEQUENCE</scope>
</reference>
<dbReference type="InterPro" id="IPR031052">
    <property type="entry name" value="FHY3/FAR1"/>
</dbReference>
<dbReference type="EMBL" id="BQKI01000007">
    <property type="protein sequence ID" value="GJM98658.1"/>
    <property type="molecule type" value="Genomic_DNA"/>
</dbReference>
<gene>
    <name evidence="9" type="primary">ga15687</name>
    <name evidence="9" type="ORF">PR202_ga15687</name>
</gene>
<evidence type="ECO:0000259" key="8">
    <source>
        <dbReference type="PROSITE" id="PS50966"/>
    </source>
</evidence>
<dbReference type="Proteomes" id="UP001054889">
    <property type="component" value="Unassembled WGS sequence"/>
</dbReference>
<protein>
    <recommendedName>
        <fullName evidence="6">Protein FAR1-RELATED SEQUENCE</fullName>
    </recommendedName>
</protein>
<evidence type="ECO:0000256" key="7">
    <source>
        <dbReference type="SAM" id="MobiDB-lite"/>
    </source>
</evidence>
<feature type="domain" description="SWIM-type" evidence="8">
    <location>
        <begin position="23"/>
        <end position="61"/>
    </location>
</feature>
<keyword evidence="6" id="KW-0539">Nucleus</keyword>
<evidence type="ECO:0000256" key="1">
    <source>
        <dbReference type="ARBA" id="ARBA00005889"/>
    </source>
</evidence>